<organism evidence="2 3">
    <name type="scientific">Clupea harengus</name>
    <name type="common">Atlantic herring</name>
    <dbReference type="NCBI Taxonomy" id="7950"/>
    <lineage>
        <taxon>Eukaryota</taxon>
        <taxon>Metazoa</taxon>
        <taxon>Chordata</taxon>
        <taxon>Craniata</taxon>
        <taxon>Vertebrata</taxon>
        <taxon>Euteleostomi</taxon>
        <taxon>Actinopterygii</taxon>
        <taxon>Neopterygii</taxon>
        <taxon>Teleostei</taxon>
        <taxon>Clupei</taxon>
        <taxon>Clupeiformes</taxon>
        <taxon>Clupeoidei</taxon>
        <taxon>Clupeidae</taxon>
        <taxon>Clupea</taxon>
    </lineage>
</organism>
<dbReference type="PANTHER" id="PTHR15961:SF3">
    <property type="entry name" value="PROTEIN EURL HOMOLOG"/>
    <property type="match status" value="1"/>
</dbReference>
<keyword evidence="2" id="KW-1185">Reference proteome</keyword>
<evidence type="ECO:0000313" key="3">
    <source>
        <dbReference type="RefSeq" id="XP_042562216.1"/>
    </source>
</evidence>
<dbReference type="InterPro" id="IPR009704">
    <property type="entry name" value="EURL_prot"/>
</dbReference>
<proteinExistence type="predicted"/>
<name>A0A8M1KDT2_CLUHA</name>
<feature type="region of interest" description="Disordered" evidence="1">
    <location>
        <begin position="191"/>
        <end position="211"/>
    </location>
</feature>
<dbReference type="Pfam" id="PF06937">
    <property type="entry name" value="EURL"/>
    <property type="match status" value="1"/>
</dbReference>
<dbReference type="Proteomes" id="UP000515152">
    <property type="component" value="Unplaced"/>
</dbReference>
<dbReference type="KEGG" id="char:122131654"/>
<dbReference type="AlphaFoldDB" id="A0A8M1KDT2"/>
<evidence type="ECO:0000313" key="2">
    <source>
        <dbReference type="Proteomes" id="UP000515152"/>
    </source>
</evidence>
<dbReference type="RefSeq" id="XP_042562216.1">
    <property type="nucleotide sequence ID" value="XM_042706282.1"/>
</dbReference>
<feature type="compositionally biased region" description="Polar residues" evidence="1">
    <location>
        <begin position="192"/>
        <end position="205"/>
    </location>
</feature>
<accession>A0A8M1KDT2</accession>
<dbReference type="CTD" id="103188938"/>
<evidence type="ECO:0000256" key="1">
    <source>
        <dbReference type="SAM" id="MobiDB-lite"/>
    </source>
</evidence>
<gene>
    <name evidence="3" type="primary">cunh21orf91</name>
</gene>
<reference evidence="3" key="1">
    <citation type="submission" date="2025-08" db="UniProtKB">
        <authorList>
            <consortium name="RefSeq"/>
        </authorList>
    </citation>
    <scope>IDENTIFICATION</scope>
</reference>
<protein>
    <submittedName>
        <fullName evidence="3">Protein EURL homolog</fullName>
    </submittedName>
</protein>
<dbReference type="OrthoDB" id="10046286at2759"/>
<dbReference type="PANTHER" id="PTHR15961">
    <property type="entry name" value="PROTEIN EURL HOMOLOG"/>
    <property type="match status" value="1"/>
</dbReference>
<sequence length="292" mass="32519">MDEEEQFVNIDLNDDNICSVCKLETDTGTMSFCHICFELSIEGVCSSTLLHSKSLRGHRDCFEKYHLIANQKLSRAKVSRSTYEGVKRALSQRLSRIVQLTQHRDGDSDSPGRIGSRHQLLCYNQPGDRKLLPQSDTQVPRYAPHWAEGPASRDNDFAKVMLGCHANGNLGLELLPGVWEGAVGTMDVIAHRNSQPPQGDASATQPGRHAAHSQEELVKMSLEDLHHLNGQMLLQIQKVFEELTTAVQEKDSLASQLHVRHIAIEQLFKNCAKLPWLQIGRAGVKASNTPVE</sequence>
<dbReference type="GeneID" id="122131654"/>